<dbReference type="EMBL" id="CYKH01001592">
    <property type="protein sequence ID" value="CUG87780.1"/>
    <property type="molecule type" value="Genomic_DNA"/>
</dbReference>
<gene>
    <name evidence="1" type="ORF">BSAL_11970</name>
</gene>
<reference evidence="2" key="1">
    <citation type="submission" date="2015-09" db="EMBL/GenBank/DDBJ databases">
        <authorList>
            <consortium name="Pathogen Informatics"/>
        </authorList>
    </citation>
    <scope>NUCLEOTIDE SEQUENCE [LARGE SCALE GENOMIC DNA]</scope>
    <source>
        <strain evidence="2">Lake Konstanz</strain>
    </source>
</reference>
<protein>
    <submittedName>
        <fullName evidence="1">Uncharacterized protein</fullName>
    </submittedName>
</protein>
<dbReference type="AlphaFoldDB" id="A0A0S4JC85"/>
<dbReference type="VEuPathDB" id="TriTrypDB:BSAL_11970"/>
<name>A0A0S4JC85_BODSA</name>
<sequence length="325" mass="37812">MTREMSRLRTDASAAVDDVDEAGQQARWRTNLEQQSRKLYGHLRKVVTEVHAAVIFHVPEKVYCDLCKADKHELDLVDLICCPDKRPSNCPYFTESPAPPHRICHSCLARLVREYSTLLRTLSEKEKKRHPGDEKQTEYLSTLKKAKIIVCPLCKSPNVLTEQRAFNEGYLRKYMSKDGTITQYQVHSKATATLRDNFSVEEVYENQRRPLFGSFSASNLRTLDFRGNYSTEKGCELPSAIGVEFHKPNRNWVWIELRAPDLTLKKAAENGWMYGGSWKDSRNDYDREISLFHFVRTRRLLHTRVRISPLVKEELEMIEENSDER</sequence>
<proteinExistence type="predicted"/>
<evidence type="ECO:0000313" key="1">
    <source>
        <dbReference type="EMBL" id="CUG87780.1"/>
    </source>
</evidence>
<evidence type="ECO:0000313" key="2">
    <source>
        <dbReference type="Proteomes" id="UP000051952"/>
    </source>
</evidence>
<accession>A0A0S4JC85</accession>
<organism evidence="1 2">
    <name type="scientific">Bodo saltans</name>
    <name type="common">Flagellated protozoan</name>
    <dbReference type="NCBI Taxonomy" id="75058"/>
    <lineage>
        <taxon>Eukaryota</taxon>
        <taxon>Discoba</taxon>
        <taxon>Euglenozoa</taxon>
        <taxon>Kinetoplastea</taxon>
        <taxon>Metakinetoplastina</taxon>
        <taxon>Eubodonida</taxon>
        <taxon>Bodonidae</taxon>
        <taxon>Bodo</taxon>
    </lineage>
</organism>
<dbReference type="Proteomes" id="UP000051952">
    <property type="component" value="Unassembled WGS sequence"/>
</dbReference>
<keyword evidence="2" id="KW-1185">Reference proteome</keyword>